<accession>A0A183FER9</accession>
<dbReference type="WBParaSite" id="HPBE_0000490901-mRNA-1">
    <property type="protein sequence ID" value="HPBE_0000490901-mRNA-1"/>
    <property type="gene ID" value="HPBE_0000490901"/>
</dbReference>
<dbReference type="Proteomes" id="UP000050761">
    <property type="component" value="Unassembled WGS sequence"/>
</dbReference>
<evidence type="ECO:0000313" key="2">
    <source>
        <dbReference type="Proteomes" id="UP000050761"/>
    </source>
</evidence>
<reference evidence="1 2" key="1">
    <citation type="submission" date="2018-11" db="EMBL/GenBank/DDBJ databases">
        <authorList>
            <consortium name="Pathogen Informatics"/>
        </authorList>
    </citation>
    <scope>NUCLEOTIDE SEQUENCE [LARGE SCALE GENOMIC DNA]</scope>
</reference>
<name>A0A183FER9_HELPZ</name>
<reference evidence="3" key="2">
    <citation type="submission" date="2019-09" db="UniProtKB">
        <authorList>
            <consortium name="WormBaseParasite"/>
        </authorList>
    </citation>
    <scope>IDENTIFICATION</scope>
</reference>
<sequence>MDGSFKNVQRSRPDFTTCISSMMMVASANATGDGDGDATISRSAAHERELIRHLQPSRHLFTVVTEDV</sequence>
<gene>
    <name evidence="1" type="ORF">HPBE_LOCUS4910</name>
</gene>
<evidence type="ECO:0000313" key="1">
    <source>
        <dbReference type="EMBL" id="VDO62774.1"/>
    </source>
</evidence>
<dbReference type="EMBL" id="UZAH01025380">
    <property type="protein sequence ID" value="VDO62774.1"/>
    <property type="molecule type" value="Genomic_DNA"/>
</dbReference>
<organism evidence="2 3">
    <name type="scientific">Heligmosomoides polygyrus</name>
    <name type="common">Parasitic roundworm</name>
    <dbReference type="NCBI Taxonomy" id="6339"/>
    <lineage>
        <taxon>Eukaryota</taxon>
        <taxon>Metazoa</taxon>
        <taxon>Ecdysozoa</taxon>
        <taxon>Nematoda</taxon>
        <taxon>Chromadorea</taxon>
        <taxon>Rhabditida</taxon>
        <taxon>Rhabditina</taxon>
        <taxon>Rhabditomorpha</taxon>
        <taxon>Strongyloidea</taxon>
        <taxon>Heligmosomidae</taxon>
        <taxon>Heligmosomoides</taxon>
    </lineage>
</organism>
<protein>
    <submittedName>
        <fullName evidence="3">Secreted protein</fullName>
    </submittedName>
</protein>
<evidence type="ECO:0000313" key="3">
    <source>
        <dbReference type="WBParaSite" id="HPBE_0000490901-mRNA-1"/>
    </source>
</evidence>
<dbReference type="AlphaFoldDB" id="A0A183FER9"/>
<accession>A0A3P7XX33</accession>
<proteinExistence type="predicted"/>
<keyword evidence="2" id="KW-1185">Reference proteome</keyword>